<evidence type="ECO:0000313" key="4">
    <source>
        <dbReference type="Proteomes" id="UP000000576"/>
    </source>
</evidence>
<dbReference type="InterPro" id="IPR010980">
    <property type="entry name" value="Cyt_c/b562"/>
</dbReference>
<sequence>MLSSAYFTRPAQGAPTLPQRTLRPRSHLMHAPPPTQSRAARYAFMLVLGLLIGLVATVMVANALRARRDPVPDSLMQIMAYQLRTLRPDAGAACMPAQQQRRLQSLRLLADEVEPAFPAIGEDRRFGEHAQALRAVLDRAQGVTPTDCRQLGQLHTRVSDACEACHRDFR</sequence>
<keyword evidence="2" id="KW-0472">Membrane</keyword>
<dbReference type="EMBL" id="AE008923">
    <property type="protein sequence ID" value="AAM36337.1"/>
    <property type="molecule type" value="Genomic_DNA"/>
</dbReference>
<dbReference type="GO" id="GO:0022900">
    <property type="term" value="P:electron transport chain"/>
    <property type="evidence" value="ECO:0007669"/>
    <property type="project" value="InterPro"/>
</dbReference>
<protein>
    <recommendedName>
        <fullName evidence="5">Cytochrome C</fullName>
    </recommendedName>
</protein>
<evidence type="ECO:0008006" key="5">
    <source>
        <dbReference type="Google" id="ProtNLM"/>
    </source>
</evidence>
<gene>
    <name evidence="3" type="ordered locus">XAC1468</name>
</gene>
<dbReference type="Gene3D" id="1.20.120.10">
    <property type="entry name" value="Cytochrome c/b562"/>
    <property type="match status" value="1"/>
</dbReference>
<feature type="region of interest" description="Disordered" evidence="1">
    <location>
        <begin position="1"/>
        <end position="34"/>
    </location>
</feature>
<evidence type="ECO:0000256" key="1">
    <source>
        <dbReference type="SAM" id="MobiDB-lite"/>
    </source>
</evidence>
<name>A0AAI8ESF3_XANAC</name>
<dbReference type="AlphaFoldDB" id="A0AAI8ESF3"/>
<dbReference type="SUPFAM" id="SSF47175">
    <property type="entry name" value="Cytochromes"/>
    <property type="match status" value="1"/>
</dbReference>
<dbReference type="PROSITE" id="PS51009">
    <property type="entry name" value="CYTCII"/>
    <property type="match status" value="1"/>
</dbReference>
<dbReference type="InterPro" id="IPR002321">
    <property type="entry name" value="Cyt_c_II"/>
</dbReference>
<dbReference type="KEGG" id="xac:XAC1468"/>
<organism evidence="3 4">
    <name type="scientific">Xanthomonas axonopodis pv. citri (strain 306)</name>
    <dbReference type="NCBI Taxonomy" id="190486"/>
    <lineage>
        <taxon>Bacteria</taxon>
        <taxon>Pseudomonadati</taxon>
        <taxon>Pseudomonadota</taxon>
        <taxon>Gammaproteobacteria</taxon>
        <taxon>Lysobacterales</taxon>
        <taxon>Lysobacteraceae</taxon>
        <taxon>Xanthomonas</taxon>
    </lineage>
</organism>
<dbReference type="GO" id="GO:0020037">
    <property type="term" value="F:heme binding"/>
    <property type="evidence" value="ECO:0007669"/>
    <property type="project" value="InterPro"/>
</dbReference>
<dbReference type="GO" id="GO:0009055">
    <property type="term" value="F:electron transfer activity"/>
    <property type="evidence" value="ECO:0007669"/>
    <property type="project" value="InterPro"/>
</dbReference>
<dbReference type="Proteomes" id="UP000000576">
    <property type="component" value="Chromosome"/>
</dbReference>
<proteinExistence type="predicted"/>
<dbReference type="GO" id="GO:0005506">
    <property type="term" value="F:iron ion binding"/>
    <property type="evidence" value="ECO:0007669"/>
    <property type="project" value="InterPro"/>
</dbReference>
<evidence type="ECO:0000313" key="3">
    <source>
        <dbReference type="EMBL" id="AAM36337.1"/>
    </source>
</evidence>
<accession>A0AAI8ESF3</accession>
<feature type="transmembrane region" description="Helical" evidence="2">
    <location>
        <begin position="42"/>
        <end position="64"/>
    </location>
</feature>
<keyword evidence="2" id="KW-0812">Transmembrane</keyword>
<evidence type="ECO:0000256" key="2">
    <source>
        <dbReference type="SAM" id="Phobius"/>
    </source>
</evidence>
<reference evidence="3 4" key="1">
    <citation type="journal article" date="2002" name="Nature">
        <title>Comparison of the genomes of two Xanthomonas pathogens with differing host specificities.</title>
        <authorList>
            <person name="da Silva A.C."/>
            <person name="Ferro J.A."/>
            <person name="Reinach F.C."/>
            <person name="Farah C.S."/>
            <person name="Furlan L.R."/>
            <person name="Quaggio R.B."/>
            <person name="Monteiro-Vitorello C.B."/>
            <person name="Van Sluys M.A."/>
            <person name="Almeida N.F."/>
            <person name="Alves L.M."/>
            <person name="do Amaral A.M."/>
            <person name="Bertolini M.C."/>
            <person name="Camargo L.E."/>
            <person name="Camarotte G."/>
            <person name="Cannavan F."/>
            <person name="Cardozo J."/>
            <person name="Chambergo F."/>
            <person name="Ciapina L.P."/>
            <person name="Cicarelli R.M."/>
            <person name="Coutinho L.L."/>
            <person name="Cursino-Santos J.R."/>
            <person name="El-Dorry H."/>
            <person name="Faria J.B."/>
            <person name="Ferreira A.J."/>
            <person name="Ferreira R.C."/>
            <person name="Ferro M.I."/>
            <person name="Formighieri E.F."/>
            <person name="Franco M.C."/>
            <person name="Greggio C.C."/>
            <person name="Gruber A."/>
            <person name="Katsuyama A.M."/>
            <person name="Kishi L.T."/>
            <person name="Leite R.P."/>
            <person name="Lemos E.G."/>
            <person name="Lemos M.V."/>
            <person name="Locali E.C."/>
            <person name="Machado M.A."/>
            <person name="Madeira A.M."/>
            <person name="Martinez-Rossi N.M."/>
            <person name="Martins E.C."/>
            <person name="Meidanis J."/>
            <person name="Menck C.F."/>
            <person name="Miyaki C.Y."/>
            <person name="Moon D.H."/>
            <person name="Moreira L.M."/>
            <person name="Novo M.T."/>
            <person name="Okura V.K."/>
            <person name="Oliveira M.C."/>
            <person name="Oliveira V.R."/>
            <person name="Pereira H.A."/>
            <person name="Rossi A."/>
            <person name="Sena J.A."/>
            <person name="Silva C."/>
            <person name="de Souza R.F."/>
            <person name="Spinola L.A."/>
            <person name="Takita M.A."/>
            <person name="Tamura R.E."/>
            <person name="Teixeira E.C."/>
            <person name="Tezza R.I."/>
            <person name="Trindade dos Santos M."/>
            <person name="Truffi D."/>
            <person name="Tsai S.M."/>
            <person name="White F.F."/>
            <person name="Setubal J.C."/>
            <person name="Kitajima J.P."/>
        </authorList>
    </citation>
    <scope>NUCLEOTIDE SEQUENCE [LARGE SCALE GENOMIC DNA]</scope>
    <source>
        <strain evidence="3 4">306</strain>
    </source>
</reference>
<keyword evidence="2" id="KW-1133">Transmembrane helix</keyword>